<dbReference type="SUPFAM" id="SSF46689">
    <property type="entry name" value="Homeodomain-like"/>
    <property type="match status" value="1"/>
</dbReference>
<dbReference type="Gene3D" id="1.10.357.10">
    <property type="entry name" value="Tetracycline Repressor, domain 2"/>
    <property type="match status" value="1"/>
</dbReference>
<dbReference type="EMBL" id="CAEZUP010000110">
    <property type="protein sequence ID" value="CAB4622121.1"/>
    <property type="molecule type" value="Genomic_DNA"/>
</dbReference>
<evidence type="ECO:0000256" key="1">
    <source>
        <dbReference type="ARBA" id="ARBA00023125"/>
    </source>
</evidence>
<evidence type="ECO:0000313" key="3">
    <source>
        <dbReference type="EMBL" id="CAB4622121.1"/>
    </source>
</evidence>
<sequence length="195" mass="21322">MIESPKRPRLSAEQSRQVLVQACIDLLATREVQDVTNAVLEQTTGLNRSYVTRYFGTRNGMFIAVVRELDDRIALEIDPTGAGVGGLDVPELLSRPEARIRIRLTMWLLSQGVPASDFVDGDPPVLVRAQERIDAIFGIGPRASRTYAFQMLLLSAGMASLGATFGLTTDDVQDLEALVRAQFVVSSDTTKALGW</sequence>
<dbReference type="AlphaFoldDB" id="A0A6J6I6L1"/>
<dbReference type="GO" id="GO:0003677">
    <property type="term" value="F:DNA binding"/>
    <property type="evidence" value="ECO:0007669"/>
    <property type="project" value="UniProtKB-KW"/>
</dbReference>
<evidence type="ECO:0000259" key="2">
    <source>
        <dbReference type="PROSITE" id="PS50977"/>
    </source>
</evidence>
<proteinExistence type="predicted"/>
<keyword evidence="1" id="KW-0238">DNA-binding</keyword>
<dbReference type="InterPro" id="IPR001647">
    <property type="entry name" value="HTH_TetR"/>
</dbReference>
<protein>
    <submittedName>
        <fullName evidence="3">Unannotated protein</fullName>
    </submittedName>
</protein>
<dbReference type="InterPro" id="IPR009057">
    <property type="entry name" value="Homeodomain-like_sf"/>
</dbReference>
<organism evidence="3">
    <name type="scientific">freshwater metagenome</name>
    <dbReference type="NCBI Taxonomy" id="449393"/>
    <lineage>
        <taxon>unclassified sequences</taxon>
        <taxon>metagenomes</taxon>
        <taxon>ecological metagenomes</taxon>
    </lineage>
</organism>
<reference evidence="3" key="1">
    <citation type="submission" date="2020-05" db="EMBL/GenBank/DDBJ databases">
        <authorList>
            <person name="Chiriac C."/>
            <person name="Salcher M."/>
            <person name="Ghai R."/>
            <person name="Kavagutti S V."/>
        </authorList>
    </citation>
    <scope>NUCLEOTIDE SEQUENCE</scope>
</reference>
<dbReference type="PROSITE" id="PS50977">
    <property type="entry name" value="HTH_TETR_2"/>
    <property type="match status" value="1"/>
</dbReference>
<accession>A0A6J6I6L1</accession>
<feature type="domain" description="HTH tetR-type" evidence="2">
    <location>
        <begin position="13"/>
        <end position="73"/>
    </location>
</feature>
<gene>
    <name evidence="3" type="ORF">UFOPK1835_01869</name>
</gene>
<name>A0A6J6I6L1_9ZZZZ</name>